<evidence type="ECO:0000313" key="6">
    <source>
        <dbReference type="Proteomes" id="UP001321477"/>
    </source>
</evidence>
<evidence type="ECO:0000256" key="1">
    <source>
        <dbReference type="SAM" id="Coils"/>
    </source>
</evidence>
<feature type="coiled-coil region" evidence="1">
    <location>
        <begin position="144"/>
        <end position="171"/>
    </location>
</feature>
<evidence type="ECO:0000256" key="3">
    <source>
        <dbReference type="SAM" id="Phobius"/>
    </source>
</evidence>
<feature type="transmembrane region" description="Helical" evidence="3">
    <location>
        <begin position="232"/>
        <end position="254"/>
    </location>
</feature>
<sequence>MQHGVAVRIRLRRRPGPPARDRRPGRSRSPRPRGGRGRRRRAVAPRDQQPFTEGEELVRPDQDRSVITTGWVSITVDDPIASAAEVSAIVERAGGRIDSRSEVPGTPSQQAQATLVVRVPSGEVDAVIDGLRKLGDVDSIELDATDVTQQRQDLDARIESLQTSVDRLRTLLAQADDVSDLIAIESELTTRQSELDSLTTWRDSLVDQVDYSTITVGLLSEGIVAEPRPDDFWGGIAVGWTALVGFVQGLLVAIGVLLPWIGLLLVLGAIVVGIVVLATRGRRRADAAAQPARGDAPPTPGEDPQRRPPA</sequence>
<evidence type="ECO:0000313" key="5">
    <source>
        <dbReference type="EMBL" id="BDZ55784.1"/>
    </source>
</evidence>
<keyword evidence="3" id="KW-1133">Transmembrane helix</keyword>
<keyword evidence="6" id="KW-1185">Reference proteome</keyword>
<name>A0ABM8H4P9_9MICO</name>
<evidence type="ECO:0000259" key="4">
    <source>
        <dbReference type="Pfam" id="PF14257"/>
    </source>
</evidence>
<organism evidence="5 6">
    <name type="scientific">Agromyces marinus</name>
    <dbReference type="NCBI Taxonomy" id="1389020"/>
    <lineage>
        <taxon>Bacteria</taxon>
        <taxon>Bacillati</taxon>
        <taxon>Actinomycetota</taxon>
        <taxon>Actinomycetes</taxon>
        <taxon>Micrococcales</taxon>
        <taxon>Microbacteriaceae</taxon>
        <taxon>Agromyces</taxon>
    </lineage>
</organism>
<feature type="region of interest" description="Disordered" evidence="2">
    <location>
        <begin position="285"/>
        <end position="310"/>
    </location>
</feature>
<dbReference type="InterPro" id="IPR025645">
    <property type="entry name" value="DUF4349"/>
</dbReference>
<protein>
    <recommendedName>
        <fullName evidence="4">DUF4349 domain-containing protein</fullName>
    </recommendedName>
</protein>
<feature type="domain" description="DUF4349" evidence="4">
    <location>
        <begin position="64"/>
        <end position="271"/>
    </location>
</feature>
<dbReference type="Pfam" id="PF14257">
    <property type="entry name" value="DUF4349"/>
    <property type="match status" value="1"/>
</dbReference>
<keyword evidence="3" id="KW-0812">Transmembrane</keyword>
<evidence type="ECO:0000256" key="2">
    <source>
        <dbReference type="SAM" id="MobiDB-lite"/>
    </source>
</evidence>
<keyword evidence="1" id="KW-0175">Coiled coil</keyword>
<dbReference type="RefSeq" id="WP_286329113.1">
    <property type="nucleotide sequence ID" value="NZ_AP027734.1"/>
</dbReference>
<feature type="compositionally biased region" description="Basic residues" evidence="2">
    <location>
        <begin position="25"/>
        <end position="43"/>
    </location>
</feature>
<accession>A0ABM8H4P9</accession>
<feature type="transmembrane region" description="Helical" evidence="3">
    <location>
        <begin position="260"/>
        <end position="278"/>
    </location>
</feature>
<dbReference type="Proteomes" id="UP001321477">
    <property type="component" value="Chromosome"/>
</dbReference>
<dbReference type="EMBL" id="AP027734">
    <property type="protein sequence ID" value="BDZ55784.1"/>
    <property type="molecule type" value="Genomic_DNA"/>
</dbReference>
<feature type="region of interest" description="Disordered" evidence="2">
    <location>
        <begin position="1"/>
        <end position="57"/>
    </location>
</feature>
<keyword evidence="3" id="KW-0472">Membrane</keyword>
<feature type="compositionally biased region" description="Low complexity" evidence="2">
    <location>
        <begin position="287"/>
        <end position="296"/>
    </location>
</feature>
<proteinExistence type="predicted"/>
<gene>
    <name evidence="5" type="ORF">GCM10025870_28570</name>
</gene>
<reference evidence="6" key="1">
    <citation type="journal article" date="2019" name="Int. J. Syst. Evol. Microbiol.">
        <title>The Global Catalogue of Microorganisms (GCM) 10K type strain sequencing project: providing services to taxonomists for standard genome sequencing and annotation.</title>
        <authorList>
            <consortium name="The Broad Institute Genomics Platform"/>
            <consortium name="The Broad Institute Genome Sequencing Center for Infectious Disease"/>
            <person name="Wu L."/>
            <person name="Ma J."/>
        </authorList>
    </citation>
    <scope>NUCLEOTIDE SEQUENCE [LARGE SCALE GENOMIC DNA]</scope>
    <source>
        <strain evidence="6">NBRC 109019</strain>
    </source>
</reference>